<dbReference type="Proteomes" id="UP001431926">
    <property type="component" value="Chromosome"/>
</dbReference>
<feature type="region of interest" description="Disordered" evidence="6">
    <location>
        <begin position="395"/>
        <end position="439"/>
    </location>
</feature>
<name>A0ABZ1ZPJ5_STRAQ</name>
<evidence type="ECO:0000313" key="8">
    <source>
        <dbReference type="EMBL" id="WUX40380.1"/>
    </source>
</evidence>
<comment type="subcellular location">
    <subcellularLocation>
        <location evidence="1">Cell membrane</location>
        <topology evidence="1">Multi-pass membrane protein</topology>
    </subcellularLocation>
</comment>
<evidence type="ECO:0000256" key="7">
    <source>
        <dbReference type="SAM" id="Phobius"/>
    </source>
</evidence>
<evidence type="ECO:0000256" key="4">
    <source>
        <dbReference type="ARBA" id="ARBA00022989"/>
    </source>
</evidence>
<dbReference type="CDD" id="cd06173">
    <property type="entry name" value="MFS_MefA_like"/>
    <property type="match status" value="1"/>
</dbReference>
<feature type="compositionally biased region" description="Low complexity" evidence="6">
    <location>
        <begin position="403"/>
        <end position="439"/>
    </location>
</feature>
<gene>
    <name evidence="8" type="ORF">OG367_30985</name>
</gene>
<evidence type="ECO:0000256" key="1">
    <source>
        <dbReference type="ARBA" id="ARBA00004651"/>
    </source>
</evidence>
<dbReference type="InterPro" id="IPR011701">
    <property type="entry name" value="MFS"/>
</dbReference>
<feature type="transmembrane region" description="Helical" evidence="7">
    <location>
        <begin position="46"/>
        <end position="67"/>
    </location>
</feature>
<proteinExistence type="predicted"/>
<feature type="transmembrane region" description="Helical" evidence="7">
    <location>
        <begin position="222"/>
        <end position="244"/>
    </location>
</feature>
<dbReference type="RefSeq" id="WP_329358440.1">
    <property type="nucleotide sequence ID" value="NZ_CP109490.1"/>
</dbReference>
<dbReference type="PANTHER" id="PTHR23513">
    <property type="entry name" value="INTEGRAL MEMBRANE EFFLUX PROTEIN-RELATED"/>
    <property type="match status" value="1"/>
</dbReference>
<feature type="transmembrane region" description="Helical" evidence="7">
    <location>
        <begin position="342"/>
        <end position="366"/>
    </location>
</feature>
<feature type="transmembrane region" description="Helical" evidence="7">
    <location>
        <begin position="284"/>
        <end position="302"/>
    </location>
</feature>
<dbReference type="PANTHER" id="PTHR23513:SF6">
    <property type="entry name" value="MAJOR FACILITATOR SUPERFAMILY ASSOCIATED DOMAIN-CONTAINING PROTEIN"/>
    <property type="match status" value="1"/>
</dbReference>
<keyword evidence="3 7" id="KW-0812">Transmembrane</keyword>
<evidence type="ECO:0000256" key="3">
    <source>
        <dbReference type="ARBA" id="ARBA00022692"/>
    </source>
</evidence>
<feature type="transmembrane region" description="Helical" evidence="7">
    <location>
        <begin position="308"/>
        <end position="330"/>
    </location>
</feature>
<sequence>MGGSAVVRVLRDPTAGRYLAGVVVSGFGTSAMWLTAGIWVKSLTGSNSLAALTVCAMWAPVLAGPALGALADRMDRRTLLVRVNLAMACLLATLVLVDSGRTVWLVFVVLVLYGASGVLLDAAESALVAGTVPASLLADFNGLRMTANEGMKLVAPLAGAGLYARFGGPAVALLDAATCALAALIFARLPVREAPRPPMGAWRGELLAGLRRIRASAVLRPLVTAGAATMLLAGVNGAVTFAYVDDVLGRSPEYAGVLYAVQGAGSVAVGLLVGPLLRRLPERGFAAGGMALFALAVGARTLPLDGVALAASAAIGFGLPCVLIATMTAVQRETPDAVLARTAATAGSLMTAPNAVALALGAGLVALVDVRVLTAVGGAAGLLAAALLASGAAQRRTAPDARTTASDSGPTSASGPAPTPGPASESGPAGESGPVSPQP</sequence>
<keyword evidence="5 7" id="KW-0472">Membrane</keyword>
<feature type="transmembrane region" description="Helical" evidence="7">
    <location>
        <begin position="79"/>
        <end position="97"/>
    </location>
</feature>
<evidence type="ECO:0000256" key="2">
    <source>
        <dbReference type="ARBA" id="ARBA00022475"/>
    </source>
</evidence>
<organism evidence="8 9">
    <name type="scientific">Streptomyces anulatus</name>
    <name type="common">Streptomyces chrysomallus</name>
    <dbReference type="NCBI Taxonomy" id="1892"/>
    <lineage>
        <taxon>Bacteria</taxon>
        <taxon>Bacillati</taxon>
        <taxon>Actinomycetota</taxon>
        <taxon>Actinomycetes</taxon>
        <taxon>Kitasatosporales</taxon>
        <taxon>Streptomycetaceae</taxon>
        <taxon>Streptomyces</taxon>
    </lineage>
</organism>
<reference evidence="8" key="1">
    <citation type="submission" date="2022-10" db="EMBL/GenBank/DDBJ databases">
        <title>The complete genomes of actinobacterial strains from the NBC collection.</title>
        <authorList>
            <person name="Joergensen T.S."/>
            <person name="Alvarez Arevalo M."/>
            <person name="Sterndorff E.B."/>
            <person name="Faurdal D."/>
            <person name="Vuksanovic O."/>
            <person name="Mourched A.-S."/>
            <person name="Charusanti P."/>
            <person name="Shaw S."/>
            <person name="Blin K."/>
            <person name="Weber T."/>
        </authorList>
    </citation>
    <scope>NUCLEOTIDE SEQUENCE</scope>
    <source>
        <strain evidence="8">NBC_01436</strain>
    </source>
</reference>
<evidence type="ECO:0000256" key="5">
    <source>
        <dbReference type="ARBA" id="ARBA00023136"/>
    </source>
</evidence>
<dbReference type="InterPro" id="IPR036259">
    <property type="entry name" value="MFS_trans_sf"/>
</dbReference>
<evidence type="ECO:0000256" key="6">
    <source>
        <dbReference type="SAM" id="MobiDB-lite"/>
    </source>
</evidence>
<accession>A0ABZ1ZPJ5</accession>
<feature type="transmembrane region" description="Helical" evidence="7">
    <location>
        <begin position="372"/>
        <end position="393"/>
    </location>
</feature>
<feature type="transmembrane region" description="Helical" evidence="7">
    <location>
        <begin position="103"/>
        <end position="120"/>
    </location>
</feature>
<protein>
    <submittedName>
        <fullName evidence="8">MFS transporter</fullName>
    </submittedName>
</protein>
<dbReference type="Pfam" id="PF07690">
    <property type="entry name" value="MFS_1"/>
    <property type="match status" value="1"/>
</dbReference>
<dbReference type="EMBL" id="CP109491">
    <property type="protein sequence ID" value="WUX40380.1"/>
    <property type="molecule type" value="Genomic_DNA"/>
</dbReference>
<dbReference type="SUPFAM" id="SSF103473">
    <property type="entry name" value="MFS general substrate transporter"/>
    <property type="match status" value="1"/>
</dbReference>
<evidence type="ECO:0000313" key="9">
    <source>
        <dbReference type="Proteomes" id="UP001431926"/>
    </source>
</evidence>
<feature type="transmembrane region" description="Helical" evidence="7">
    <location>
        <begin position="256"/>
        <end position="277"/>
    </location>
</feature>
<keyword evidence="9" id="KW-1185">Reference proteome</keyword>
<dbReference type="Gene3D" id="1.20.1250.20">
    <property type="entry name" value="MFS general substrate transporter like domains"/>
    <property type="match status" value="1"/>
</dbReference>
<keyword evidence="4 7" id="KW-1133">Transmembrane helix</keyword>
<keyword evidence="2" id="KW-1003">Cell membrane</keyword>
<feature type="transmembrane region" description="Helical" evidence="7">
    <location>
        <begin position="18"/>
        <end position="40"/>
    </location>
</feature>